<reference evidence="1" key="2">
    <citation type="journal article" date="2015" name="Data Brief">
        <title>Shoot transcriptome of the giant reed, Arundo donax.</title>
        <authorList>
            <person name="Barrero R.A."/>
            <person name="Guerrero F.D."/>
            <person name="Moolhuijzen P."/>
            <person name="Goolsby J.A."/>
            <person name="Tidwell J."/>
            <person name="Bellgard S.E."/>
            <person name="Bellgard M.I."/>
        </authorList>
    </citation>
    <scope>NUCLEOTIDE SEQUENCE</scope>
    <source>
        <tissue evidence="1">Shoot tissue taken approximately 20 cm above the soil surface</tissue>
    </source>
</reference>
<proteinExistence type="predicted"/>
<evidence type="ECO:0000313" key="1">
    <source>
        <dbReference type="EMBL" id="JAE14420.1"/>
    </source>
</evidence>
<dbReference type="AlphaFoldDB" id="A0A0A9FNN3"/>
<accession>A0A0A9FNN3</accession>
<organism evidence="1">
    <name type="scientific">Arundo donax</name>
    <name type="common">Giant reed</name>
    <name type="synonym">Donax arundinaceus</name>
    <dbReference type="NCBI Taxonomy" id="35708"/>
    <lineage>
        <taxon>Eukaryota</taxon>
        <taxon>Viridiplantae</taxon>
        <taxon>Streptophyta</taxon>
        <taxon>Embryophyta</taxon>
        <taxon>Tracheophyta</taxon>
        <taxon>Spermatophyta</taxon>
        <taxon>Magnoliopsida</taxon>
        <taxon>Liliopsida</taxon>
        <taxon>Poales</taxon>
        <taxon>Poaceae</taxon>
        <taxon>PACMAD clade</taxon>
        <taxon>Arundinoideae</taxon>
        <taxon>Arundineae</taxon>
        <taxon>Arundo</taxon>
    </lineage>
</organism>
<dbReference type="EMBL" id="GBRH01183476">
    <property type="protein sequence ID" value="JAE14420.1"/>
    <property type="molecule type" value="Transcribed_RNA"/>
</dbReference>
<protein>
    <submittedName>
        <fullName evidence="1">Uncharacterized protein</fullName>
    </submittedName>
</protein>
<name>A0A0A9FNN3_ARUDO</name>
<sequence length="43" mass="5150">MSACTDAWNMEQVMVNLNSMRNISMVYLYYPIIVTVPYHNHLW</sequence>
<reference evidence="1" key="1">
    <citation type="submission" date="2014-09" db="EMBL/GenBank/DDBJ databases">
        <authorList>
            <person name="Magalhaes I.L.F."/>
            <person name="Oliveira U."/>
            <person name="Santos F.R."/>
            <person name="Vidigal T.H.D.A."/>
            <person name="Brescovit A.D."/>
            <person name="Santos A.J."/>
        </authorList>
    </citation>
    <scope>NUCLEOTIDE SEQUENCE</scope>
    <source>
        <tissue evidence="1">Shoot tissue taken approximately 20 cm above the soil surface</tissue>
    </source>
</reference>